<feature type="region of interest" description="Disordered" evidence="1">
    <location>
        <begin position="122"/>
        <end position="164"/>
    </location>
</feature>
<evidence type="ECO:0000313" key="4">
    <source>
        <dbReference type="EMBL" id="KAL3078852.1"/>
    </source>
</evidence>
<accession>A0ABD2IIB2</accession>
<gene>
    <name evidence="4" type="ORF">niasHS_014634</name>
</gene>
<feature type="compositionally biased region" description="Basic and acidic residues" evidence="1">
    <location>
        <begin position="140"/>
        <end position="156"/>
    </location>
</feature>
<proteinExistence type="predicted"/>
<evidence type="ECO:0000256" key="1">
    <source>
        <dbReference type="SAM" id="MobiDB-lite"/>
    </source>
</evidence>
<reference evidence="4 5" key="1">
    <citation type="submission" date="2024-10" db="EMBL/GenBank/DDBJ databases">
        <authorList>
            <person name="Kim D."/>
        </authorList>
    </citation>
    <scope>NUCLEOTIDE SEQUENCE [LARGE SCALE GENOMIC DNA]</scope>
    <source>
        <strain evidence="4">Taebaek</strain>
    </source>
</reference>
<keyword evidence="2" id="KW-0812">Transmembrane</keyword>
<name>A0ABD2IIB2_HETSC</name>
<evidence type="ECO:0000313" key="5">
    <source>
        <dbReference type="Proteomes" id="UP001620645"/>
    </source>
</evidence>
<keyword evidence="2" id="KW-1133">Transmembrane helix</keyword>
<dbReference type="Proteomes" id="UP001620645">
    <property type="component" value="Unassembled WGS sequence"/>
</dbReference>
<feature type="chain" id="PRO_5044762816" evidence="3">
    <location>
        <begin position="33"/>
        <end position="164"/>
    </location>
</feature>
<evidence type="ECO:0000256" key="3">
    <source>
        <dbReference type="SAM" id="SignalP"/>
    </source>
</evidence>
<keyword evidence="2" id="KW-0472">Membrane</keyword>
<protein>
    <submittedName>
        <fullName evidence="4">Uncharacterized protein</fullName>
    </submittedName>
</protein>
<evidence type="ECO:0000256" key="2">
    <source>
        <dbReference type="SAM" id="Phobius"/>
    </source>
</evidence>
<organism evidence="4 5">
    <name type="scientific">Heterodera schachtii</name>
    <name type="common">Sugarbeet cyst nematode worm</name>
    <name type="synonym">Tylenchus schachtii</name>
    <dbReference type="NCBI Taxonomy" id="97005"/>
    <lineage>
        <taxon>Eukaryota</taxon>
        <taxon>Metazoa</taxon>
        <taxon>Ecdysozoa</taxon>
        <taxon>Nematoda</taxon>
        <taxon>Chromadorea</taxon>
        <taxon>Rhabditida</taxon>
        <taxon>Tylenchina</taxon>
        <taxon>Tylenchomorpha</taxon>
        <taxon>Tylenchoidea</taxon>
        <taxon>Heteroderidae</taxon>
        <taxon>Heteroderinae</taxon>
        <taxon>Heterodera</taxon>
    </lineage>
</organism>
<keyword evidence="3" id="KW-0732">Signal</keyword>
<feature type="signal peptide" evidence="3">
    <location>
        <begin position="1"/>
        <end position="32"/>
    </location>
</feature>
<sequence length="164" mass="17735">MKQNDDSTFPLPIAKRFLSFSTLLFVLKDVAAAEAQKSSKILDNRSVTATTNSSSNSLFLAFEPETNSAVNQSFSANKTEEQNGEGIVPNGKPKTGKWTTAFIQLVMVVLVVGTLLLCGGQPTEEEKKEEEEEGAVTGGDPRDGSGRTPQRPDRTKSVTPMKQL</sequence>
<feature type="transmembrane region" description="Helical" evidence="2">
    <location>
        <begin position="98"/>
        <end position="118"/>
    </location>
</feature>
<keyword evidence="5" id="KW-1185">Reference proteome</keyword>
<comment type="caution">
    <text evidence="4">The sequence shown here is derived from an EMBL/GenBank/DDBJ whole genome shotgun (WGS) entry which is preliminary data.</text>
</comment>
<dbReference type="AlphaFoldDB" id="A0ABD2IIB2"/>
<dbReference type="EMBL" id="JBICCN010000309">
    <property type="protein sequence ID" value="KAL3078852.1"/>
    <property type="molecule type" value="Genomic_DNA"/>
</dbReference>